<accession>A0A9P0PHD0</accession>
<evidence type="ECO:0000256" key="1">
    <source>
        <dbReference type="SAM" id="MobiDB-lite"/>
    </source>
</evidence>
<proteinExistence type="predicted"/>
<feature type="region of interest" description="Disordered" evidence="1">
    <location>
        <begin position="1"/>
        <end position="179"/>
    </location>
</feature>
<comment type="caution">
    <text evidence="2">The sequence shown here is derived from an EMBL/GenBank/DDBJ whole genome shotgun (WGS) entry which is preliminary data.</text>
</comment>
<gene>
    <name evidence="2" type="ORF">ACAOBT_LOCUS15921</name>
</gene>
<reference evidence="2" key="1">
    <citation type="submission" date="2022-03" db="EMBL/GenBank/DDBJ databases">
        <authorList>
            <person name="Sayadi A."/>
        </authorList>
    </citation>
    <scope>NUCLEOTIDE SEQUENCE</scope>
</reference>
<evidence type="ECO:0000313" key="2">
    <source>
        <dbReference type="EMBL" id="CAH1984124.1"/>
    </source>
</evidence>
<name>A0A9P0PHD0_ACAOB</name>
<protein>
    <submittedName>
        <fullName evidence="2">Uncharacterized protein</fullName>
    </submittedName>
</protein>
<dbReference type="AlphaFoldDB" id="A0A9P0PHD0"/>
<dbReference type="EMBL" id="CAKOFQ010006951">
    <property type="protein sequence ID" value="CAH1984124.1"/>
    <property type="molecule type" value="Genomic_DNA"/>
</dbReference>
<keyword evidence="3" id="KW-1185">Reference proteome</keyword>
<evidence type="ECO:0000313" key="3">
    <source>
        <dbReference type="Proteomes" id="UP001152888"/>
    </source>
</evidence>
<sequence length="179" mass="19239">RNSQDASGTRPFGQPLCLGPQIENGNGLDIPKTPSSPMPSKGRASPAPHSPRRQKLNLRMKSLSLDSPESTEHVRRGKHHVTTVGTTSDPHSNQSSSSRIQSSASLSPRPSQNHITRSDLKARSTPSSPVHNRRLLSAKNIRMSSVELPDDNDKSPSSASASPCPSPVGNKVNIWMTSL</sequence>
<feature type="compositionally biased region" description="Low complexity" evidence="1">
    <location>
        <begin position="92"/>
        <end position="107"/>
    </location>
</feature>
<organism evidence="2 3">
    <name type="scientific">Acanthoscelides obtectus</name>
    <name type="common">Bean weevil</name>
    <name type="synonym">Bruchus obtectus</name>
    <dbReference type="NCBI Taxonomy" id="200917"/>
    <lineage>
        <taxon>Eukaryota</taxon>
        <taxon>Metazoa</taxon>
        <taxon>Ecdysozoa</taxon>
        <taxon>Arthropoda</taxon>
        <taxon>Hexapoda</taxon>
        <taxon>Insecta</taxon>
        <taxon>Pterygota</taxon>
        <taxon>Neoptera</taxon>
        <taxon>Endopterygota</taxon>
        <taxon>Coleoptera</taxon>
        <taxon>Polyphaga</taxon>
        <taxon>Cucujiformia</taxon>
        <taxon>Chrysomeloidea</taxon>
        <taxon>Chrysomelidae</taxon>
        <taxon>Bruchinae</taxon>
        <taxon>Bruchini</taxon>
        <taxon>Acanthoscelides</taxon>
    </lineage>
</organism>
<feature type="non-terminal residue" evidence="2">
    <location>
        <position position="1"/>
    </location>
</feature>
<dbReference type="Proteomes" id="UP001152888">
    <property type="component" value="Unassembled WGS sequence"/>
</dbReference>
<dbReference type="OrthoDB" id="6250593at2759"/>